<dbReference type="InterPro" id="IPR012677">
    <property type="entry name" value="Nucleotide-bd_a/b_plait_sf"/>
</dbReference>
<proteinExistence type="inferred from homology"/>
<dbReference type="GO" id="GO:0019843">
    <property type="term" value="F:rRNA binding"/>
    <property type="evidence" value="ECO:0007669"/>
    <property type="project" value="UniProtKB-UniRule"/>
</dbReference>
<evidence type="ECO:0000313" key="6">
    <source>
        <dbReference type="Proteomes" id="UP000177092"/>
    </source>
</evidence>
<keyword evidence="2 4" id="KW-0689">Ribosomal protein</keyword>
<evidence type="ECO:0000256" key="1">
    <source>
        <dbReference type="ARBA" id="ARBA00006700"/>
    </source>
</evidence>
<protein>
    <recommendedName>
        <fullName evidence="4">Large ribosomal subunit protein uL23</fullName>
    </recommendedName>
</protein>
<comment type="similarity">
    <text evidence="1 4">Belongs to the universal ribosomal protein uL23 family.</text>
</comment>
<evidence type="ECO:0000256" key="3">
    <source>
        <dbReference type="ARBA" id="ARBA00023274"/>
    </source>
</evidence>
<dbReference type="AlphaFoldDB" id="A0A1F6A7U4"/>
<gene>
    <name evidence="4" type="primary">rplW</name>
    <name evidence="5" type="ORF">A3D03_00795</name>
</gene>
<dbReference type="InterPro" id="IPR013025">
    <property type="entry name" value="Ribosomal_uL23-like"/>
</dbReference>
<keyword evidence="4" id="KW-0699">rRNA-binding</keyword>
<keyword evidence="3 4" id="KW-0687">Ribonucleoprotein</keyword>
<dbReference type="GO" id="GO:0006412">
    <property type="term" value="P:translation"/>
    <property type="evidence" value="ECO:0007669"/>
    <property type="project" value="UniProtKB-UniRule"/>
</dbReference>
<dbReference type="GO" id="GO:1990904">
    <property type="term" value="C:ribonucleoprotein complex"/>
    <property type="evidence" value="ECO:0007669"/>
    <property type="project" value="UniProtKB-KW"/>
</dbReference>
<dbReference type="PANTHER" id="PTHR11620">
    <property type="entry name" value="60S RIBOSOMAL PROTEIN L23A"/>
    <property type="match status" value="1"/>
</dbReference>
<accession>A0A1F6A7U4</accession>
<comment type="subunit">
    <text evidence="4">Part of the 50S ribosomal subunit. Contacts protein L29, and trigger factor when it is bound to the ribosome.</text>
</comment>
<dbReference type="Gene3D" id="3.30.70.330">
    <property type="match status" value="1"/>
</dbReference>
<keyword evidence="4" id="KW-0694">RNA-binding</keyword>
<evidence type="ECO:0000256" key="2">
    <source>
        <dbReference type="ARBA" id="ARBA00022980"/>
    </source>
</evidence>
<dbReference type="STRING" id="1798384.A3D03_00795"/>
<dbReference type="InterPro" id="IPR012678">
    <property type="entry name" value="Ribosomal_uL23/eL15/eS24_sf"/>
</dbReference>
<dbReference type="Proteomes" id="UP000177092">
    <property type="component" value="Unassembled WGS sequence"/>
</dbReference>
<comment type="caution">
    <text evidence="5">The sequence shown here is derived from an EMBL/GenBank/DDBJ whole genome shotgun (WGS) entry which is preliminary data.</text>
</comment>
<evidence type="ECO:0000256" key="4">
    <source>
        <dbReference type="HAMAP-Rule" id="MF_01369"/>
    </source>
</evidence>
<dbReference type="HAMAP" id="MF_01369_B">
    <property type="entry name" value="Ribosomal_uL23_B"/>
    <property type="match status" value="1"/>
</dbReference>
<dbReference type="NCBIfam" id="NF004363">
    <property type="entry name" value="PRK05738.2-4"/>
    <property type="match status" value="1"/>
</dbReference>
<comment type="function">
    <text evidence="4">One of the early assembly proteins it binds 23S rRNA. One of the proteins that surrounds the polypeptide exit tunnel on the outside of the ribosome. Forms the main docking site for trigger factor binding to the ribosome.</text>
</comment>
<dbReference type="GO" id="GO:0005840">
    <property type="term" value="C:ribosome"/>
    <property type="evidence" value="ECO:0007669"/>
    <property type="project" value="UniProtKB-KW"/>
</dbReference>
<dbReference type="GO" id="GO:0003735">
    <property type="term" value="F:structural constituent of ribosome"/>
    <property type="evidence" value="ECO:0007669"/>
    <property type="project" value="InterPro"/>
</dbReference>
<dbReference type="Pfam" id="PF00276">
    <property type="entry name" value="Ribosomal_L23"/>
    <property type="match status" value="1"/>
</dbReference>
<name>A0A1F6A7U4_9BACT</name>
<organism evidence="5 6">
    <name type="scientific">Candidatus Gottesmanbacteria bacterium RIFCSPHIGHO2_02_FULL_40_13</name>
    <dbReference type="NCBI Taxonomy" id="1798384"/>
    <lineage>
        <taxon>Bacteria</taxon>
        <taxon>Candidatus Gottesmaniibacteriota</taxon>
    </lineage>
</organism>
<reference evidence="5 6" key="1">
    <citation type="journal article" date="2016" name="Nat. Commun.">
        <title>Thousands of microbial genomes shed light on interconnected biogeochemical processes in an aquifer system.</title>
        <authorList>
            <person name="Anantharaman K."/>
            <person name="Brown C.T."/>
            <person name="Hug L.A."/>
            <person name="Sharon I."/>
            <person name="Castelle C.J."/>
            <person name="Probst A.J."/>
            <person name="Thomas B.C."/>
            <person name="Singh A."/>
            <person name="Wilkins M.J."/>
            <person name="Karaoz U."/>
            <person name="Brodie E.L."/>
            <person name="Williams K.H."/>
            <person name="Hubbard S.S."/>
            <person name="Banfield J.F."/>
        </authorList>
    </citation>
    <scope>NUCLEOTIDE SEQUENCE [LARGE SCALE GENOMIC DNA]</scope>
</reference>
<dbReference type="EMBL" id="MFJN01000044">
    <property type="protein sequence ID" value="OGG20542.1"/>
    <property type="molecule type" value="Genomic_DNA"/>
</dbReference>
<dbReference type="SUPFAM" id="SSF54189">
    <property type="entry name" value="Ribosomal proteins S24e, L23 and L15e"/>
    <property type="match status" value="1"/>
</dbReference>
<sequence length="100" mass="11397">MIQQSLVLKKPVITEKSINDAARGVYTFEVDVKADKNIIRKTINEMFNVHVTKITTVRIKGKKRSAGKKRIAVFQPDRKKARVRLKSGEKISLFEVGQTK</sequence>
<evidence type="ECO:0000313" key="5">
    <source>
        <dbReference type="EMBL" id="OGG20542.1"/>
    </source>
</evidence>